<keyword evidence="6 13" id="KW-0812">Transmembrane</keyword>
<feature type="transmembrane region" description="Helical" evidence="13">
    <location>
        <begin position="51"/>
        <end position="73"/>
    </location>
</feature>
<evidence type="ECO:0000259" key="14">
    <source>
        <dbReference type="Pfam" id="PF01292"/>
    </source>
</evidence>
<organism evidence="15 16">
    <name type="scientific">Allosphingosinicella humi</name>
    <dbReference type="NCBI Taxonomy" id="2068657"/>
    <lineage>
        <taxon>Bacteria</taxon>
        <taxon>Pseudomonadati</taxon>
        <taxon>Pseudomonadota</taxon>
        <taxon>Alphaproteobacteria</taxon>
        <taxon>Sphingomonadales</taxon>
        <taxon>Sphingomonadaceae</taxon>
        <taxon>Allosphingosinicella</taxon>
    </lineage>
</organism>
<keyword evidence="9 13" id="KW-1133">Transmembrane helix</keyword>
<evidence type="ECO:0000256" key="13">
    <source>
        <dbReference type="SAM" id="Phobius"/>
    </source>
</evidence>
<keyword evidence="4" id="KW-1003">Cell membrane</keyword>
<reference evidence="15 16" key="1">
    <citation type="submission" date="2018-05" db="EMBL/GenBank/DDBJ databases">
        <title>Genome of Sphingosinicella humi QZX222.</title>
        <authorList>
            <person name="Qiao Z."/>
            <person name="Wang G."/>
        </authorList>
    </citation>
    <scope>NUCLEOTIDE SEQUENCE [LARGE SCALE GENOMIC DNA]</scope>
    <source>
        <strain evidence="15 16">QZX222</strain>
    </source>
</reference>
<dbReference type="Proteomes" id="UP000245916">
    <property type="component" value="Unassembled WGS sequence"/>
</dbReference>
<keyword evidence="8" id="KW-0249">Electron transport</keyword>
<dbReference type="PANTHER" id="PTHR30529:SF3">
    <property type="entry name" value="CYTOCHROME B561 HOMOLOG 1"/>
    <property type="match status" value="1"/>
</dbReference>
<evidence type="ECO:0000313" key="15">
    <source>
        <dbReference type="EMBL" id="PWG03007.1"/>
    </source>
</evidence>
<accession>A0A2U2J3V4</accession>
<evidence type="ECO:0000256" key="7">
    <source>
        <dbReference type="ARBA" id="ARBA00022723"/>
    </source>
</evidence>
<sequence length="182" mass="20721">MIRTEPTHRYSIVSIALHWLMLLLIVAVYAAMEFREFYPKGSGPREALKMWHFMLGLSVLGLVWLRIAARLLWAKPHSPADEPVWRRMLARAVHLALYLFMIAMPLAGWLILSAEGETVPFFGLELPALVGTDKILAEQTEQLHEFGGTIGYWLIGIHAAASLFHHYILKDHVFARMIPVHS</sequence>
<keyword evidence="11 13" id="KW-0472">Membrane</keyword>
<comment type="caution">
    <text evidence="15">The sequence shown here is derived from an EMBL/GenBank/DDBJ whole genome shotgun (WGS) entry which is preliminary data.</text>
</comment>
<dbReference type="InterPro" id="IPR052168">
    <property type="entry name" value="Cytochrome_b561_oxidase"/>
</dbReference>
<dbReference type="GO" id="GO:0009055">
    <property type="term" value="F:electron transfer activity"/>
    <property type="evidence" value="ECO:0007669"/>
    <property type="project" value="InterPro"/>
</dbReference>
<keyword evidence="7" id="KW-0479">Metal-binding</keyword>
<evidence type="ECO:0000256" key="12">
    <source>
        <dbReference type="ARBA" id="ARBA00037975"/>
    </source>
</evidence>
<feature type="transmembrane region" description="Helical" evidence="13">
    <location>
        <begin position="150"/>
        <end position="169"/>
    </location>
</feature>
<evidence type="ECO:0000256" key="2">
    <source>
        <dbReference type="ARBA" id="ARBA00004651"/>
    </source>
</evidence>
<keyword evidence="10" id="KW-0408">Iron</keyword>
<dbReference type="PANTHER" id="PTHR30529">
    <property type="entry name" value="CYTOCHROME B561"/>
    <property type="match status" value="1"/>
</dbReference>
<dbReference type="SUPFAM" id="SSF81342">
    <property type="entry name" value="Transmembrane di-heme cytochromes"/>
    <property type="match status" value="1"/>
</dbReference>
<dbReference type="GO" id="GO:0022904">
    <property type="term" value="P:respiratory electron transport chain"/>
    <property type="evidence" value="ECO:0007669"/>
    <property type="project" value="InterPro"/>
</dbReference>
<comment type="cofactor">
    <cofactor evidence="1">
        <name>heme b</name>
        <dbReference type="ChEBI" id="CHEBI:60344"/>
    </cofactor>
</comment>
<dbReference type="GO" id="GO:0046872">
    <property type="term" value="F:metal ion binding"/>
    <property type="evidence" value="ECO:0007669"/>
    <property type="project" value="UniProtKB-KW"/>
</dbReference>
<evidence type="ECO:0000256" key="6">
    <source>
        <dbReference type="ARBA" id="ARBA00022692"/>
    </source>
</evidence>
<dbReference type="GO" id="GO:0020037">
    <property type="term" value="F:heme binding"/>
    <property type="evidence" value="ECO:0007669"/>
    <property type="project" value="TreeGrafter"/>
</dbReference>
<dbReference type="Pfam" id="PF01292">
    <property type="entry name" value="Ni_hydr_CYTB"/>
    <property type="match status" value="1"/>
</dbReference>
<dbReference type="InterPro" id="IPR011577">
    <property type="entry name" value="Cyt_b561_bac/Ni-Hgenase"/>
</dbReference>
<proteinExistence type="inferred from homology"/>
<dbReference type="InterPro" id="IPR016174">
    <property type="entry name" value="Di-haem_cyt_TM"/>
</dbReference>
<dbReference type="AlphaFoldDB" id="A0A2U2J3V4"/>
<name>A0A2U2J3V4_9SPHN</name>
<evidence type="ECO:0000256" key="1">
    <source>
        <dbReference type="ARBA" id="ARBA00001970"/>
    </source>
</evidence>
<protein>
    <submittedName>
        <fullName evidence="15">Cytochrome B</fullName>
    </submittedName>
</protein>
<evidence type="ECO:0000256" key="5">
    <source>
        <dbReference type="ARBA" id="ARBA00022617"/>
    </source>
</evidence>
<keyword evidence="16" id="KW-1185">Reference proteome</keyword>
<evidence type="ECO:0000256" key="4">
    <source>
        <dbReference type="ARBA" id="ARBA00022475"/>
    </source>
</evidence>
<feature type="transmembrane region" description="Helical" evidence="13">
    <location>
        <begin position="93"/>
        <end position="112"/>
    </location>
</feature>
<dbReference type="EMBL" id="QFFF01000001">
    <property type="protein sequence ID" value="PWG03007.1"/>
    <property type="molecule type" value="Genomic_DNA"/>
</dbReference>
<comment type="similarity">
    <text evidence="12">Belongs to the cytochrome b561 family.</text>
</comment>
<evidence type="ECO:0000256" key="11">
    <source>
        <dbReference type="ARBA" id="ARBA00023136"/>
    </source>
</evidence>
<comment type="subcellular location">
    <subcellularLocation>
        <location evidence="2">Cell membrane</location>
        <topology evidence="2">Multi-pass membrane protein</topology>
    </subcellularLocation>
</comment>
<feature type="domain" description="Cytochrome b561 bacterial/Ni-hydrogenase" evidence="14">
    <location>
        <begin position="9"/>
        <end position="179"/>
    </location>
</feature>
<evidence type="ECO:0000256" key="8">
    <source>
        <dbReference type="ARBA" id="ARBA00022982"/>
    </source>
</evidence>
<evidence type="ECO:0000256" key="9">
    <source>
        <dbReference type="ARBA" id="ARBA00022989"/>
    </source>
</evidence>
<gene>
    <name evidence="15" type="ORF">DF286_09110</name>
</gene>
<feature type="transmembrane region" description="Helical" evidence="13">
    <location>
        <begin position="12"/>
        <end position="31"/>
    </location>
</feature>
<evidence type="ECO:0000313" key="16">
    <source>
        <dbReference type="Proteomes" id="UP000245916"/>
    </source>
</evidence>
<keyword evidence="3" id="KW-0813">Transport</keyword>
<evidence type="ECO:0000256" key="10">
    <source>
        <dbReference type="ARBA" id="ARBA00023004"/>
    </source>
</evidence>
<evidence type="ECO:0000256" key="3">
    <source>
        <dbReference type="ARBA" id="ARBA00022448"/>
    </source>
</evidence>
<dbReference type="GO" id="GO:0005886">
    <property type="term" value="C:plasma membrane"/>
    <property type="evidence" value="ECO:0007669"/>
    <property type="project" value="UniProtKB-SubCell"/>
</dbReference>
<keyword evidence="5" id="KW-0349">Heme</keyword>
<dbReference type="RefSeq" id="WP_109271145.1">
    <property type="nucleotide sequence ID" value="NZ_QFFF01000001.1"/>
</dbReference>
<dbReference type="OrthoDB" id="1247465at2"/>